<dbReference type="EMBL" id="MLAK01000753">
    <property type="protein sequence ID" value="OHT05580.1"/>
    <property type="molecule type" value="Genomic_DNA"/>
</dbReference>
<reference evidence="1" key="1">
    <citation type="submission" date="2016-10" db="EMBL/GenBank/DDBJ databases">
        <authorList>
            <person name="Benchimol M."/>
            <person name="Almeida L.G."/>
            <person name="Vasconcelos A.T."/>
            <person name="Perreira-Neves A."/>
            <person name="Rosa I.A."/>
            <person name="Tasca T."/>
            <person name="Bogo M.R."/>
            <person name="de Souza W."/>
        </authorList>
    </citation>
    <scope>NUCLEOTIDE SEQUENCE [LARGE SCALE GENOMIC DNA]</scope>
    <source>
        <strain evidence="1">K</strain>
    </source>
</reference>
<keyword evidence="2" id="KW-1185">Reference proteome</keyword>
<dbReference type="OrthoDB" id="10596025at2759"/>
<protein>
    <submittedName>
        <fullName evidence="1">Uncharacterized protein</fullName>
    </submittedName>
</protein>
<comment type="caution">
    <text evidence="1">The sequence shown here is derived from an EMBL/GenBank/DDBJ whole genome shotgun (WGS) entry which is preliminary data.</text>
</comment>
<name>A0A1J4K792_9EUKA</name>
<dbReference type="GeneID" id="94839785"/>
<evidence type="ECO:0000313" key="2">
    <source>
        <dbReference type="Proteomes" id="UP000179807"/>
    </source>
</evidence>
<dbReference type="Proteomes" id="UP000179807">
    <property type="component" value="Unassembled WGS sequence"/>
</dbReference>
<organism evidence="1 2">
    <name type="scientific">Tritrichomonas foetus</name>
    <dbReference type="NCBI Taxonomy" id="1144522"/>
    <lineage>
        <taxon>Eukaryota</taxon>
        <taxon>Metamonada</taxon>
        <taxon>Parabasalia</taxon>
        <taxon>Tritrichomonadida</taxon>
        <taxon>Tritrichomonadidae</taxon>
        <taxon>Tritrichomonas</taxon>
    </lineage>
</organism>
<sequence length="422" mass="47658">MLIYSHRFKIIQNYFQYEELMKKYSSIDILELYCFIKKCHTMFSPRFHGTTFNVIYGTSEAQLKEGVHSHLITSLDHFDIISSDWKEIVCTYSSSDFESVTIKKTLLILPLKNGEKGAAVYLDTRPEPCDHLCDALKLLLTIPNPEIRFNALSVILPSFNFTDNNLSMALHKAIMDQCSQLLATFHAPTNSKAPVSGAFVDLVTCAYRMRFDDQSAENIEKTTQEFALDITRYLLKAWCVAIARGAQASTTSKAPIYYSRLVTNMVETISIAANTLCISWDDLLSMARKFAENGEITGITSTAERVGTTAADVINQGFSEIQPYDRTNLPTLLNCVIIALSGLIVGMYPQDLDAFAAKAVEFTRAVINHASLDEPKQKLNEARQAFLTELLRFLDGERYDPNFQFVYCIWNLRNDDDLLNSQ</sequence>
<gene>
    <name evidence="1" type="ORF">TRFO_26655</name>
</gene>
<proteinExistence type="predicted"/>
<dbReference type="AlphaFoldDB" id="A0A1J4K792"/>
<evidence type="ECO:0000313" key="1">
    <source>
        <dbReference type="EMBL" id="OHT05580.1"/>
    </source>
</evidence>
<accession>A0A1J4K792</accession>
<dbReference type="VEuPathDB" id="TrichDB:TRFO_26655"/>
<dbReference type="RefSeq" id="XP_068358716.1">
    <property type="nucleotide sequence ID" value="XM_068505081.1"/>
</dbReference>